<protein>
    <submittedName>
        <fullName evidence="1">Uncharacterized protein</fullName>
    </submittedName>
</protein>
<dbReference type="GeneID" id="54553670"/>
<accession>A0A6A6K071</accession>
<organism evidence="1 2">
    <name type="scientific">Westerdykella ornata</name>
    <dbReference type="NCBI Taxonomy" id="318751"/>
    <lineage>
        <taxon>Eukaryota</taxon>
        <taxon>Fungi</taxon>
        <taxon>Dikarya</taxon>
        <taxon>Ascomycota</taxon>
        <taxon>Pezizomycotina</taxon>
        <taxon>Dothideomycetes</taxon>
        <taxon>Pleosporomycetidae</taxon>
        <taxon>Pleosporales</taxon>
        <taxon>Sporormiaceae</taxon>
        <taxon>Westerdykella</taxon>
    </lineage>
</organism>
<sequence>MSSQSTSPFFTKFPREIRDQIYHEIWLQTPLITFSSPHFGKCDIIYEGSEASDTEHPDLSWLRSCKQMYSEGMEQHYRKSRAMQGVTGPVEEVSEEPNHPGEWMLLRCKELHLGLNTFLTHDMAGDMTFRETWIIADCDKRMLLKLRQLTRSIAPAWKMATVHMILNFEAADCKSFHTFWNTFPAINWDYLGNLLAGRGLDAYTMLIRHHCPPINCHDYYCPLIGMETAFGGELSAFGRRIIRRARVETSDMELGNQRLRWVYGVSV</sequence>
<evidence type="ECO:0000313" key="1">
    <source>
        <dbReference type="EMBL" id="KAF2280739.1"/>
    </source>
</evidence>
<reference evidence="1" key="1">
    <citation type="journal article" date="2020" name="Stud. Mycol.">
        <title>101 Dothideomycetes genomes: a test case for predicting lifestyles and emergence of pathogens.</title>
        <authorList>
            <person name="Haridas S."/>
            <person name="Albert R."/>
            <person name="Binder M."/>
            <person name="Bloem J."/>
            <person name="Labutti K."/>
            <person name="Salamov A."/>
            <person name="Andreopoulos B."/>
            <person name="Baker S."/>
            <person name="Barry K."/>
            <person name="Bills G."/>
            <person name="Bluhm B."/>
            <person name="Cannon C."/>
            <person name="Castanera R."/>
            <person name="Culley D."/>
            <person name="Daum C."/>
            <person name="Ezra D."/>
            <person name="Gonzalez J."/>
            <person name="Henrissat B."/>
            <person name="Kuo A."/>
            <person name="Liang C."/>
            <person name="Lipzen A."/>
            <person name="Lutzoni F."/>
            <person name="Magnuson J."/>
            <person name="Mondo S."/>
            <person name="Nolan M."/>
            <person name="Ohm R."/>
            <person name="Pangilinan J."/>
            <person name="Park H.-J."/>
            <person name="Ramirez L."/>
            <person name="Alfaro M."/>
            <person name="Sun H."/>
            <person name="Tritt A."/>
            <person name="Yoshinaga Y."/>
            <person name="Zwiers L.-H."/>
            <person name="Turgeon B."/>
            <person name="Goodwin S."/>
            <person name="Spatafora J."/>
            <person name="Crous P."/>
            <person name="Grigoriev I."/>
        </authorList>
    </citation>
    <scope>NUCLEOTIDE SEQUENCE</scope>
    <source>
        <strain evidence="1">CBS 379.55</strain>
    </source>
</reference>
<dbReference type="Proteomes" id="UP000800097">
    <property type="component" value="Unassembled WGS sequence"/>
</dbReference>
<dbReference type="EMBL" id="ML986484">
    <property type="protein sequence ID" value="KAF2280739.1"/>
    <property type="molecule type" value="Genomic_DNA"/>
</dbReference>
<name>A0A6A6K071_WESOR</name>
<proteinExistence type="predicted"/>
<keyword evidence="2" id="KW-1185">Reference proteome</keyword>
<dbReference type="RefSeq" id="XP_033658276.1">
    <property type="nucleotide sequence ID" value="XM_033800495.1"/>
</dbReference>
<evidence type="ECO:0000313" key="2">
    <source>
        <dbReference type="Proteomes" id="UP000800097"/>
    </source>
</evidence>
<gene>
    <name evidence="1" type="ORF">EI97DRAFT_453990</name>
</gene>
<dbReference type="AlphaFoldDB" id="A0A6A6K071"/>
<dbReference type="OrthoDB" id="3799620at2759"/>